<evidence type="ECO:0000256" key="1">
    <source>
        <dbReference type="ARBA" id="ARBA00000085"/>
    </source>
</evidence>
<dbReference type="Gene3D" id="2.60.40.10">
    <property type="entry name" value="Immunoglobulins"/>
    <property type="match status" value="1"/>
</dbReference>
<dbReference type="InterPro" id="IPR003661">
    <property type="entry name" value="HisK_dim/P_dom"/>
</dbReference>
<proteinExistence type="predicted"/>
<feature type="modified residue" description="4-aspartylphosphate" evidence="4">
    <location>
        <position position="1342"/>
    </location>
</feature>
<dbReference type="InterPro" id="IPR011110">
    <property type="entry name" value="Reg_prop"/>
</dbReference>
<dbReference type="PRINTS" id="PR00344">
    <property type="entry name" value="BCTRLSENSOR"/>
</dbReference>
<dbReference type="SUPFAM" id="SSF55874">
    <property type="entry name" value="ATPase domain of HSP90 chaperone/DNA topoisomerase II/histidine kinase"/>
    <property type="match status" value="1"/>
</dbReference>
<feature type="domain" description="Response regulatory" evidence="7">
    <location>
        <begin position="1293"/>
        <end position="1408"/>
    </location>
</feature>
<dbReference type="InterPro" id="IPR011047">
    <property type="entry name" value="Quinoprotein_ADH-like_sf"/>
</dbReference>
<dbReference type="CDD" id="cd16922">
    <property type="entry name" value="HATPase_EvgS-ArcB-TorS-like"/>
    <property type="match status" value="1"/>
</dbReference>
<dbReference type="Gene3D" id="3.30.565.10">
    <property type="entry name" value="Histidine kinase-like ATPase, C-terminal domain"/>
    <property type="match status" value="1"/>
</dbReference>
<dbReference type="Gene3D" id="2.130.10.10">
    <property type="entry name" value="YVTN repeat-like/Quinoprotein amine dehydrogenase"/>
    <property type="match status" value="2"/>
</dbReference>
<dbReference type="CDD" id="cd17546">
    <property type="entry name" value="REC_hyHK_CKI1_RcsC-like"/>
    <property type="match status" value="1"/>
</dbReference>
<dbReference type="PANTHER" id="PTHR43547:SF2">
    <property type="entry name" value="HYBRID SIGNAL TRANSDUCTION HISTIDINE KINASE C"/>
    <property type="match status" value="1"/>
</dbReference>
<dbReference type="SUPFAM" id="SSF52172">
    <property type="entry name" value="CheY-like"/>
    <property type="match status" value="2"/>
</dbReference>
<dbReference type="Gene3D" id="3.40.50.2300">
    <property type="match status" value="2"/>
</dbReference>
<comment type="catalytic activity">
    <reaction evidence="1">
        <text>ATP + protein L-histidine = ADP + protein N-phospho-L-histidine.</text>
        <dbReference type="EC" id="2.7.13.3"/>
    </reaction>
</comment>
<dbReference type="EC" id="2.7.13.3" evidence="2"/>
<feature type="domain" description="Response regulatory" evidence="7">
    <location>
        <begin position="1154"/>
        <end position="1267"/>
    </location>
</feature>
<dbReference type="Pfam" id="PF07495">
    <property type="entry name" value="Y_Y_Y"/>
    <property type="match status" value="1"/>
</dbReference>
<dbReference type="Pfam" id="PF00072">
    <property type="entry name" value="Response_reg"/>
    <property type="match status" value="2"/>
</dbReference>
<feature type="coiled-coil region" evidence="5">
    <location>
        <begin position="861"/>
        <end position="905"/>
    </location>
</feature>
<sequence>MHLFHVRQFFVRTFIGGLFSILLFSIAFAQSASYTFKHLTSNEGLSHNNVTCLLQDSKGFMWFGTFDGLNKYDGYKFTIYRNDPLNSSSLSHNYIWTIFEDKQGRIWIGTNDGGLSVYNRETDSFKNYRRDKSKTNSISHNNVRSIDQDKEGNLIIGTYGGGLNFFNPVTEEFTHYKHDAQNDASLSSNHVSHVKIDSKNNIWVGTLNGLNLFNTAKQPFTRYLPDPSDKNSISHTDVRKIFEDSHGNLWLGTEGGGLNKFNPEQGTFIRYQHHPEKPEGISHNDVISLEEDWKGDLWIGTRNGGINVLHLPTNTFTYHTYSETSHDGLNNGSIYSIYKDNRGNMWVGTYSGGINILFREPQKFTHYKNQIGSLNNLNNNNILSLYEDADGSVWIGTDGGGLNIWNREKNQFTHLKHKAGDPTTIGSNYVMKIYADYDENIWLGNYKGGLTVFDKQKNTFRMMQGDTLLKNFHCESISTLLQDKKGYIWIGTVDNGLLRYDKASNSFRQYKSDATTSGKLSHNSVLSLFIDSHHNLWVGTAVGLNIYNENTDTFTQYIHNSQNSSSLSNNLINTIFEATNGKLWIGTNRGLNLFNAGTESFTTYTELNGLPSSMIQGILEDDAHNLWISTNKGLSTFNPQQETFRNYVLSDGLQGNSFNRASCYKLRSGEMLFGGQNGFNIFHPDSLRDNTFIPPVFITDFQIFNQSVALQENSPLKHQISEAREITLSYKHSVFSFEFAALNYTMPEKNQYAYQLEGFDKKWNHIGNKRTVTYTNLDPGTYTFKVKASNNDGIWNETPATLTIHITPPYWNTWWFKSLICVVVAGSIGGYYWIRLHRINCQKRELEKQVLERTTEVTNQKNQLQAQALFLEKINEQLVQQKAFEQQARQEAEEARREAEKANQAKSVFLATMSHEIRTPMNGVIGMATLLSETTLNEEQQEYTSTIQTCGENLLGVINDILDYSKIESGHMELEQQDVDIRTCIEEVLDIFAGKAAQSGLDLLYQIDSNVPAILTGDSLRIRQVLINLVGNAIKFTERGEVFVGVSLEPAAETDSLTVAFQVRDTGIGIAGDKLTRLFKAFSQVDSSTTRKYGGTGLGLAISARLVELMKGNIWVESQLGKGTTFHFTIQTKPGIQTISGFAPSHFYGTEGKQVLVVDDNQTSLQIFKTLLKQWQLVPVVASSGKEALLMLSGECRFQLMITDRQMPEMDGIELAKAVKEVHPQLPIVLLNSIGDESSKHYASLFAAMVHKPVKQQQFHKLIQAQLSARQETVAPHKQQVLSKAFSEKYPLRILIAEDNEVNQLLITRILGKLGYQTDIAGTGVEVLQKLENTSYDIILMDVQMPEMDGLEATSLIRKQQKQQPYIVALTANAMQGDKEICLQAGMDDYINKAINLEELKSCLEKVALMHQESKG</sequence>
<dbReference type="Proteomes" id="UP001168528">
    <property type="component" value="Unassembled WGS sequence"/>
</dbReference>
<protein>
    <recommendedName>
        <fullName evidence="2">histidine kinase</fullName>
        <ecNumber evidence="2">2.7.13.3</ecNumber>
    </recommendedName>
</protein>
<dbReference type="SMART" id="SM00388">
    <property type="entry name" value="HisKA"/>
    <property type="match status" value="1"/>
</dbReference>
<dbReference type="SMART" id="SM00448">
    <property type="entry name" value="REC"/>
    <property type="match status" value="2"/>
</dbReference>
<evidence type="ECO:0000313" key="9">
    <source>
        <dbReference type="Proteomes" id="UP001168528"/>
    </source>
</evidence>
<comment type="caution">
    <text evidence="8">The sequence shown here is derived from an EMBL/GenBank/DDBJ whole genome shotgun (WGS) entry which is preliminary data.</text>
</comment>
<evidence type="ECO:0000313" key="8">
    <source>
        <dbReference type="EMBL" id="MDO1445086.1"/>
    </source>
</evidence>
<dbReference type="CDD" id="cd00082">
    <property type="entry name" value="HisKA"/>
    <property type="match status" value="1"/>
</dbReference>
<dbReference type="InterPro" id="IPR005467">
    <property type="entry name" value="His_kinase_dom"/>
</dbReference>
<feature type="domain" description="Histidine kinase" evidence="6">
    <location>
        <begin position="912"/>
        <end position="1134"/>
    </location>
</feature>
<dbReference type="InterPro" id="IPR001789">
    <property type="entry name" value="Sig_transdc_resp-reg_receiver"/>
</dbReference>
<dbReference type="CDD" id="cd00156">
    <property type="entry name" value="REC"/>
    <property type="match status" value="1"/>
</dbReference>
<dbReference type="Pfam" id="PF02518">
    <property type="entry name" value="HATPase_c"/>
    <property type="match status" value="1"/>
</dbReference>
<keyword evidence="3 4" id="KW-0597">Phosphoprotein</keyword>
<dbReference type="Pfam" id="PF00512">
    <property type="entry name" value="HisKA"/>
    <property type="match status" value="1"/>
</dbReference>
<dbReference type="EMBL" id="JAUKPO010000001">
    <property type="protein sequence ID" value="MDO1445086.1"/>
    <property type="molecule type" value="Genomic_DNA"/>
</dbReference>
<dbReference type="InterPro" id="IPR036097">
    <property type="entry name" value="HisK_dim/P_sf"/>
</dbReference>
<evidence type="ECO:0000259" key="6">
    <source>
        <dbReference type="PROSITE" id="PS50109"/>
    </source>
</evidence>
<dbReference type="Gene3D" id="1.10.287.130">
    <property type="match status" value="1"/>
</dbReference>
<dbReference type="SUPFAM" id="SSF50998">
    <property type="entry name" value="Quinoprotein alcohol dehydrogenase-like"/>
    <property type="match status" value="1"/>
</dbReference>
<evidence type="ECO:0000256" key="3">
    <source>
        <dbReference type="ARBA" id="ARBA00022553"/>
    </source>
</evidence>
<dbReference type="PROSITE" id="PS50110">
    <property type="entry name" value="RESPONSE_REGULATORY"/>
    <property type="match status" value="2"/>
</dbReference>
<dbReference type="InterPro" id="IPR004358">
    <property type="entry name" value="Sig_transdc_His_kin-like_C"/>
</dbReference>
<dbReference type="InterPro" id="IPR036890">
    <property type="entry name" value="HATPase_C_sf"/>
</dbReference>
<dbReference type="CDD" id="cd00146">
    <property type="entry name" value="PKD"/>
    <property type="match status" value="1"/>
</dbReference>
<accession>A0ABT8QZ22</accession>
<dbReference type="InterPro" id="IPR003594">
    <property type="entry name" value="HATPase_dom"/>
</dbReference>
<dbReference type="RefSeq" id="WP_302035882.1">
    <property type="nucleotide sequence ID" value="NZ_JAUKPO010000001.1"/>
</dbReference>
<gene>
    <name evidence="8" type="ORF">Q0590_02430</name>
</gene>
<dbReference type="SMART" id="SM00387">
    <property type="entry name" value="HATPase_c"/>
    <property type="match status" value="1"/>
</dbReference>
<dbReference type="PROSITE" id="PS50109">
    <property type="entry name" value="HIS_KIN"/>
    <property type="match status" value="1"/>
</dbReference>
<feature type="modified residue" description="4-aspartylphosphate" evidence="4">
    <location>
        <position position="1204"/>
    </location>
</feature>
<dbReference type="Pfam" id="PF07494">
    <property type="entry name" value="Reg_prop"/>
    <property type="match status" value="10"/>
</dbReference>
<dbReference type="InterPro" id="IPR011006">
    <property type="entry name" value="CheY-like_superfamily"/>
</dbReference>
<evidence type="ECO:0000259" key="7">
    <source>
        <dbReference type="PROSITE" id="PS50110"/>
    </source>
</evidence>
<organism evidence="8 9">
    <name type="scientific">Rhodocytophaga aerolata</name>
    <dbReference type="NCBI Taxonomy" id="455078"/>
    <lineage>
        <taxon>Bacteria</taxon>
        <taxon>Pseudomonadati</taxon>
        <taxon>Bacteroidota</taxon>
        <taxon>Cytophagia</taxon>
        <taxon>Cytophagales</taxon>
        <taxon>Rhodocytophagaceae</taxon>
        <taxon>Rhodocytophaga</taxon>
    </lineage>
</organism>
<dbReference type="SUPFAM" id="SSF47384">
    <property type="entry name" value="Homodimeric domain of signal transducing histidine kinase"/>
    <property type="match status" value="1"/>
</dbReference>
<name>A0ABT8QZ22_9BACT</name>
<reference evidence="8" key="1">
    <citation type="submission" date="2023-07" db="EMBL/GenBank/DDBJ databases">
        <title>The genome sequence of Rhodocytophaga aerolata KACC 12507.</title>
        <authorList>
            <person name="Zhang X."/>
        </authorList>
    </citation>
    <scope>NUCLEOTIDE SEQUENCE</scope>
    <source>
        <strain evidence="8">KACC 12507</strain>
    </source>
</reference>
<dbReference type="InterPro" id="IPR015943">
    <property type="entry name" value="WD40/YVTN_repeat-like_dom_sf"/>
</dbReference>
<evidence type="ECO:0000256" key="4">
    <source>
        <dbReference type="PROSITE-ProRule" id="PRU00169"/>
    </source>
</evidence>
<dbReference type="PANTHER" id="PTHR43547">
    <property type="entry name" value="TWO-COMPONENT HISTIDINE KINASE"/>
    <property type="match status" value="1"/>
</dbReference>
<keyword evidence="5" id="KW-0175">Coiled coil</keyword>
<dbReference type="SUPFAM" id="SSF63829">
    <property type="entry name" value="Calcium-dependent phosphotriesterase"/>
    <property type="match status" value="1"/>
</dbReference>
<keyword evidence="9" id="KW-1185">Reference proteome</keyword>
<evidence type="ECO:0000256" key="2">
    <source>
        <dbReference type="ARBA" id="ARBA00012438"/>
    </source>
</evidence>
<evidence type="ECO:0000256" key="5">
    <source>
        <dbReference type="SAM" id="Coils"/>
    </source>
</evidence>
<dbReference type="InterPro" id="IPR011123">
    <property type="entry name" value="Y_Y_Y"/>
</dbReference>
<dbReference type="InterPro" id="IPR013783">
    <property type="entry name" value="Ig-like_fold"/>
</dbReference>